<dbReference type="NCBIfam" id="TIGR01662">
    <property type="entry name" value="HAD-SF-IIIA"/>
    <property type="match status" value="1"/>
</dbReference>
<name>C4LB03_TOLAT</name>
<gene>
    <name evidence="10" type="primary">gph</name>
    <name evidence="11" type="ordered locus">Tola_2612</name>
</gene>
<dbReference type="InterPro" id="IPR023214">
    <property type="entry name" value="HAD_sf"/>
</dbReference>
<dbReference type="GO" id="GO:0046295">
    <property type="term" value="P:glycolate biosynthetic process"/>
    <property type="evidence" value="ECO:0007669"/>
    <property type="project" value="UniProtKB-UniRule"/>
</dbReference>
<dbReference type="Gene3D" id="1.10.150.240">
    <property type="entry name" value="Putative phosphatase, domain 2"/>
    <property type="match status" value="1"/>
</dbReference>
<dbReference type="CDD" id="cd16417">
    <property type="entry name" value="HAD_PGPase"/>
    <property type="match status" value="1"/>
</dbReference>
<dbReference type="NCBIfam" id="TIGR01549">
    <property type="entry name" value="HAD-SF-IA-v1"/>
    <property type="match status" value="1"/>
</dbReference>
<dbReference type="EMBL" id="CP001616">
    <property type="protein sequence ID" value="ACQ94206.1"/>
    <property type="molecule type" value="Genomic_DNA"/>
</dbReference>
<feature type="binding site" evidence="10">
    <location>
        <position position="15"/>
    </location>
    <ligand>
        <name>Mg(2+)</name>
        <dbReference type="ChEBI" id="CHEBI:18420"/>
    </ligand>
</feature>
<dbReference type="GO" id="GO:0006281">
    <property type="term" value="P:DNA repair"/>
    <property type="evidence" value="ECO:0007669"/>
    <property type="project" value="TreeGrafter"/>
</dbReference>
<dbReference type="RefSeq" id="WP_015879655.1">
    <property type="nucleotide sequence ID" value="NC_012691.1"/>
</dbReference>
<keyword evidence="7 10" id="KW-0378">Hydrolase</keyword>
<dbReference type="PANTHER" id="PTHR43434:SF1">
    <property type="entry name" value="PHOSPHOGLYCOLATE PHOSPHATASE"/>
    <property type="match status" value="1"/>
</dbReference>
<evidence type="ECO:0000256" key="1">
    <source>
        <dbReference type="ARBA" id="ARBA00000830"/>
    </source>
</evidence>
<dbReference type="InterPro" id="IPR050155">
    <property type="entry name" value="HAD-like_hydrolase_sf"/>
</dbReference>
<evidence type="ECO:0000256" key="6">
    <source>
        <dbReference type="ARBA" id="ARBA00022723"/>
    </source>
</evidence>
<keyword evidence="8 10" id="KW-0460">Magnesium</keyword>
<keyword evidence="9 10" id="KW-0119">Carbohydrate metabolism</keyword>
<dbReference type="SFLD" id="SFLDG01129">
    <property type="entry name" value="C1.5:_HAD__Beta-PGM__Phosphata"/>
    <property type="match status" value="1"/>
</dbReference>
<keyword evidence="6 10" id="KW-0479">Metal-binding</keyword>
<dbReference type="OrthoDB" id="9776368at2"/>
<dbReference type="SFLD" id="SFLDS00003">
    <property type="entry name" value="Haloacid_Dehalogenase"/>
    <property type="match status" value="1"/>
</dbReference>
<keyword evidence="12" id="KW-1185">Reference proteome</keyword>
<dbReference type="AlphaFoldDB" id="C4LB03"/>
<evidence type="ECO:0000313" key="12">
    <source>
        <dbReference type="Proteomes" id="UP000009073"/>
    </source>
</evidence>
<dbReference type="NCBIfam" id="TIGR01449">
    <property type="entry name" value="PGP_bact"/>
    <property type="match status" value="1"/>
</dbReference>
<evidence type="ECO:0000256" key="7">
    <source>
        <dbReference type="ARBA" id="ARBA00022801"/>
    </source>
</evidence>
<dbReference type="GO" id="GO:0005829">
    <property type="term" value="C:cytosol"/>
    <property type="evidence" value="ECO:0007669"/>
    <property type="project" value="TreeGrafter"/>
</dbReference>
<dbReference type="InterPro" id="IPR037512">
    <property type="entry name" value="PGPase_prok"/>
</dbReference>
<reference evidence="11 12" key="2">
    <citation type="journal article" date="2011" name="Stand. Genomic Sci.">
        <title>Complete genome sequence of Tolumonas auensis type strain (TA 4).</title>
        <authorList>
            <person name="Chertkov O."/>
            <person name="Copeland A."/>
            <person name="Lucas S."/>
            <person name="Lapidus A."/>
            <person name="Berry K.W."/>
            <person name="Detter J.C."/>
            <person name="Del Rio T.G."/>
            <person name="Hammon N."/>
            <person name="Dalin E."/>
            <person name="Tice H."/>
            <person name="Pitluck S."/>
            <person name="Richardson P."/>
            <person name="Bruce D."/>
            <person name="Goodwin L."/>
            <person name="Han C."/>
            <person name="Tapia R."/>
            <person name="Saunders E."/>
            <person name="Schmutz J."/>
            <person name="Brettin T."/>
            <person name="Larimer F."/>
            <person name="Land M."/>
            <person name="Hauser L."/>
            <person name="Spring S."/>
            <person name="Rohde M."/>
            <person name="Kyrpides N.C."/>
            <person name="Ivanova N."/>
            <person name="Goker M."/>
            <person name="Beller H.R."/>
            <person name="Klenk H.P."/>
            <person name="Woyke T."/>
        </authorList>
    </citation>
    <scope>NUCLEOTIDE SEQUENCE [LARGE SCALE GENOMIC DNA]</scope>
    <source>
        <strain evidence="12">DSM 9187 / TA4</strain>
    </source>
</reference>
<dbReference type="Gene3D" id="3.40.50.1000">
    <property type="entry name" value="HAD superfamily/HAD-like"/>
    <property type="match status" value="1"/>
</dbReference>
<dbReference type="STRING" id="595494.Tola_2612"/>
<reference evidence="12" key="1">
    <citation type="submission" date="2009-05" db="EMBL/GenBank/DDBJ databases">
        <title>Complete sequence of Tolumonas auensis DSM 9187.</title>
        <authorList>
            <consortium name="US DOE Joint Genome Institute"/>
            <person name="Lucas S."/>
            <person name="Copeland A."/>
            <person name="Lapidus A."/>
            <person name="Glavina del Rio T."/>
            <person name="Tice H."/>
            <person name="Bruce D."/>
            <person name="Goodwin L."/>
            <person name="Pitluck S."/>
            <person name="Chertkov O."/>
            <person name="Brettin T."/>
            <person name="Detter J.C."/>
            <person name="Han C."/>
            <person name="Larimer F."/>
            <person name="Land M."/>
            <person name="Hauser L."/>
            <person name="Kyrpides N."/>
            <person name="Mikhailova N."/>
            <person name="Spring S."/>
            <person name="Beller H."/>
        </authorList>
    </citation>
    <scope>NUCLEOTIDE SEQUENCE [LARGE SCALE GENOMIC DNA]</scope>
    <source>
        <strain evidence="12">DSM 9187 / TA4</strain>
    </source>
</reference>
<dbReference type="GO" id="GO:0008967">
    <property type="term" value="F:phosphoglycolate phosphatase activity"/>
    <property type="evidence" value="ECO:0007669"/>
    <property type="project" value="UniProtKB-UniRule"/>
</dbReference>
<dbReference type="GO" id="GO:0005975">
    <property type="term" value="P:carbohydrate metabolic process"/>
    <property type="evidence" value="ECO:0007669"/>
    <property type="project" value="InterPro"/>
</dbReference>
<evidence type="ECO:0000256" key="8">
    <source>
        <dbReference type="ARBA" id="ARBA00022842"/>
    </source>
</evidence>
<accession>C4LB03</accession>
<dbReference type="SUPFAM" id="SSF56784">
    <property type="entry name" value="HAD-like"/>
    <property type="match status" value="1"/>
</dbReference>
<evidence type="ECO:0000256" key="5">
    <source>
        <dbReference type="ARBA" id="ARBA00013078"/>
    </source>
</evidence>
<organism evidence="11 12">
    <name type="scientific">Tolumonas auensis (strain DSM 9187 / NBRC 110442 / TA 4)</name>
    <dbReference type="NCBI Taxonomy" id="595494"/>
    <lineage>
        <taxon>Bacteria</taxon>
        <taxon>Pseudomonadati</taxon>
        <taxon>Pseudomonadota</taxon>
        <taxon>Gammaproteobacteria</taxon>
        <taxon>Aeromonadales</taxon>
        <taxon>Aeromonadaceae</taxon>
        <taxon>Tolumonas</taxon>
    </lineage>
</organism>
<sequence>MSDLNNVKVILFDLDGTLIDSVSQLYLAVQAALNAHQLPAVSLEQVKEWIGNGAEVLLKRAMCRQYHFHDVDEVLFLQVKADFDHHYHAGIDKDYSLYPFVPETLSALAQAGYSLAVVTNKPDEFVQPLLQSAGIAQFFSHTLGGGRLPAKKPDPMPLHYLCEQFNVKPTETLMVGDSKNDIQAARAAGIPVVGLSYGYNHGEPIENCQPDWVLHRFDELASLLALK</sequence>
<comment type="similarity">
    <text evidence="4 10">Belongs to the HAD-like hydrolase superfamily. CbbY/CbbZ/Gph/YieH family.</text>
</comment>
<dbReference type="PANTHER" id="PTHR43434">
    <property type="entry name" value="PHOSPHOGLYCOLATE PHOSPHATASE"/>
    <property type="match status" value="1"/>
</dbReference>
<comment type="cofactor">
    <cofactor evidence="2 10">
        <name>Mg(2+)</name>
        <dbReference type="ChEBI" id="CHEBI:18420"/>
    </cofactor>
</comment>
<dbReference type="InterPro" id="IPR006549">
    <property type="entry name" value="HAD-SF_hydro_IIIA"/>
</dbReference>
<dbReference type="Pfam" id="PF13419">
    <property type="entry name" value="HAD_2"/>
    <property type="match status" value="1"/>
</dbReference>
<evidence type="ECO:0000256" key="2">
    <source>
        <dbReference type="ARBA" id="ARBA00001946"/>
    </source>
</evidence>
<proteinExistence type="inferred from homology"/>
<evidence type="ECO:0000256" key="9">
    <source>
        <dbReference type="ARBA" id="ARBA00023277"/>
    </source>
</evidence>
<dbReference type="HOGENOM" id="CLU_045011_19_1_6"/>
<dbReference type="InterPro" id="IPR036412">
    <property type="entry name" value="HAD-like_sf"/>
</dbReference>
<feature type="binding site" evidence="10">
    <location>
        <position position="177"/>
    </location>
    <ligand>
        <name>Mg(2+)</name>
        <dbReference type="ChEBI" id="CHEBI:18420"/>
    </ligand>
</feature>
<dbReference type="NCBIfam" id="NF009695">
    <property type="entry name" value="PRK13222.1-2"/>
    <property type="match status" value="1"/>
</dbReference>
<dbReference type="InterPro" id="IPR023198">
    <property type="entry name" value="PGP-like_dom2"/>
</dbReference>
<feature type="binding site" evidence="10">
    <location>
        <position position="13"/>
    </location>
    <ligand>
        <name>Mg(2+)</name>
        <dbReference type="ChEBI" id="CHEBI:18420"/>
    </ligand>
</feature>
<dbReference type="SFLD" id="SFLDG01135">
    <property type="entry name" value="C1.5.6:_HAD__Beta-PGM__Phospha"/>
    <property type="match status" value="1"/>
</dbReference>
<comment type="pathway">
    <text evidence="3 10">Organic acid metabolism; glycolate biosynthesis; glycolate from 2-phosphoglycolate: step 1/1.</text>
</comment>
<dbReference type="InterPro" id="IPR006439">
    <property type="entry name" value="HAD-SF_hydro_IA"/>
</dbReference>
<protein>
    <recommendedName>
        <fullName evidence="5 10">Phosphoglycolate phosphatase</fullName>
        <shortName evidence="10">PGP</shortName>
        <shortName evidence="10">PGPase</shortName>
        <ecNumber evidence="5 10">3.1.3.18</ecNumber>
    </recommendedName>
</protein>
<comment type="function">
    <text evidence="10">Specifically catalyzes the dephosphorylation of 2-phosphoglycolate. Is involved in the dissimilation of the intracellular 2-phosphoglycolate formed during the DNA repair of 3'-phosphoglycolate ends, a major class of DNA lesions induced by oxidative stress.</text>
</comment>
<dbReference type="GO" id="GO:0046872">
    <property type="term" value="F:metal ion binding"/>
    <property type="evidence" value="ECO:0007669"/>
    <property type="project" value="UniProtKB-KW"/>
</dbReference>
<dbReference type="HAMAP" id="MF_00495">
    <property type="entry name" value="GPH_hydrolase_bact"/>
    <property type="match status" value="1"/>
</dbReference>
<dbReference type="FunFam" id="3.40.50.1000:FF:000022">
    <property type="entry name" value="Phosphoglycolate phosphatase"/>
    <property type="match status" value="1"/>
</dbReference>
<evidence type="ECO:0000256" key="10">
    <source>
        <dbReference type="HAMAP-Rule" id="MF_00495"/>
    </source>
</evidence>
<comment type="catalytic activity">
    <reaction evidence="1 10">
        <text>2-phosphoglycolate + H2O = glycolate + phosphate</text>
        <dbReference type="Rhea" id="RHEA:14369"/>
        <dbReference type="ChEBI" id="CHEBI:15377"/>
        <dbReference type="ChEBI" id="CHEBI:29805"/>
        <dbReference type="ChEBI" id="CHEBI:43474"/>
        <dbReference type="ChEBI" id="CHEBI:58033"/>
        <dbReference type="EC" id="3.1.3.18"/>
    </reaction>
</comment>
<evidence type="ECO:0000313" key="11">
    <source>
        <dbReference type="EMBL" id="ACQ94206.1"/>
    </source>
</evidence>
<dbReference type="InterPro" id="IPR041492">
    <property type="entry name" value="HAD_2"/>
</dbReference>
<dbReference type="KEGG" id="tau:Tola_2612"/>
<dbReference type="UniPathway" id="UPA00865">
    <property type="reaction ID" value="UER00834"/>
</dbReference>
<evidence type="ECO:0000256" key="4">
    <source>
        <dbReference type="ARBA" id="ARBA00006171"/>
    </source>
</evidence>
<dbReference type="EC" id="3.1.3.18" evidence="5 10"/>
<dbReference type="Proteomes" id="UP000009073">
    <property type="component" value="Chromosome"/>
</dbReference>
<dbReference type="NCBIfam" id="TIGR01509">
    <property type="entry name" value="HAD-SF-IA-v3"/>
    <property type="match status" value="1"/>
</dbReference>
<evidence type="ECO:0000256" key="3">
    <source>
        <dbReference type="ARBA" id="ARBA00004818"/>
    </source>
</evidence>
<feature type="active site" description="Nucleophile" evidence="10">
    <location>
        <position position="13"/>
    </location>
</feature>
<dbReference type="eggNOG" id="COG0546">
    <property type="taxonomic scope" value="Bacteria"/>
</dbReference>